<dbReference type="AlphaFoldDB" id="A0A4S8Q6T5"/>
<dbReference type="Proteomes" id="UP000307378">
    <property type="component" value="Unassembled WGS sequence"/>
</dbReference>
<evidence type="ECO:0000313" key="2">
    <source>
        <dbReference type="Proteomes" id="UP000307378"/>
    </source>
</evidence>
<accession>A0A4S8Q6T5</accession>
<reference evidence="1 2" key="1">
    <citation type="submission" date="2019-04" db="EMBL/GenBank/DDBJ databases">
        <title>genome sequence of strain W3.</title>
        <authorList>
            <person name="Gao J."/>
            <person name="Sun J."/>
        </authorList>
    </citation>
    <scope>NUCLEOTIDE SEQUENCE [LARGE SCALE GENOMIC DNA]</scope>
    <source>
        <strain evidence="1 2">W3</strain>
    </source>
</reference>
<dbReference type="EMBL" id="STGU01000002">
    <property type="protein sequence ID" value="THV38355.1"/>
    <property type="molecule type" value="Genomic_DNA"/>
</dbReference>
<organism evidence="1 2">
    <name type="scientific">Rhizobium rosettiformans W3</name>
    <dbReference type="NCBI Taxonomy" id="538378"/>
    <lineage>
        <taxon>Bacteria</taxon>
        <taxon>Pseudomonadati</taxon>
        <taxon>Pseudomonadota</taxon>
        <taxon>Alphaproteobacteria</taxon>
        <taxon>Hyphomicrobiales</taxon>
        <taxon>Rhizobiaceae</taxon>
        <taxon>Rhizobium/Agrobacterium group</taxon>
        <taxon>Rhizobium</taxon>
    </lineage>
</organism>
<dbReference type="RefSeq" id="WP_136538952.1">
    <property type="nucleotide sequence ID" value="NZ_STGU01000002.1"/>
</dbReference>
<comment type="caution">
    <text evidence="1">The sequence shown here is derived from an EMBL/GenBank/DDBJ whole genome shotgun (WGS) entry which is preliminary data.</text>
</comment>
<sequence length="100" mass="10787">MISIENMRNRSIERPGASSIIAQFDANVGALKLHGCSIIRHQDGFTKVALPAGRTRRAISIIDPAFEEEFRSAALRAYGATAERAPLCDSVEDALTMAGI</sequence>
<proteinExistence type="predicted"/>
<gene>
    <name evidence="1" type="ORF">FAA86_06090</name>
</gene>
<protein>
    <submittedName>
        <fullName evidence="1">Uncharacterized protein</fullName>
    </submittedName>
</protein>
<name>A0A4S8Q6T5_9HYPH</name>
<evidence type="ECO:0000313" key="1">
    <source>
        <dbReference type="EMBL" id="THV38355.1"/>
    </source>
</evidence>